<dbReference type="PANTHER" id="PTHR11552">
    <property type="entry name" value="GLUCOSE-METHANOL-CHOLINE GMC OXIDOREDUCTASE"/>
    <property type="match status" value="1"/>
</dbReference>
<evidence type="ECO:0000256" key="3">
    <source>
        <dbReference type="PIRSR" id="PIRSR000137-2"/>
    </source>
</evidence>
<dbReference type="PIRSF" id="PIRSF000137">
    <property type="entry name" value="Alcohol_oxidase"/>
    <property type="match status" value="1"/>
</dbReference>
<dbReference type="OrthoDB" id="269227at2759"/>
<feature type="chain" id="PRO_5040400192" evidence="4">
    <location>
        <begin position="17"/>
        <end position="640"/>
    </location>
</feature>
<comment type="cofactor">
    <cofactor evidence="3">
        <name>FAD</name>
        <dbReference type="ChEBI" id="CHEBI:57692"/>
    </cofactor>
</comment>
<keyword evidence="3" id="KW-0274">FAD</keyword>
<evidence type="ECO:0000313" key="7">
    <source>
        <dbReference type="RefSeq" id="XP_011315244.1"/>
    </source>
</evidence>
<gene>
    <name evidence="7" type="primary">LOC105274093</name>
</gene>
<dbReference type="AlphaFoldDB" id="A0A9R1TQL1"/>
<organism evidence="6 7">
    <name type="scientific">Fopius arisanus</name>
    <dbReference type="NCBI Taxonomy" id="64838"/>
    <lineage>
        <taxon>Eukaryota</taxon>
        <taxon>Metazoa</taxon>
        <taxon>Ecdysozoa</taxon>
        <taxon>Arthropoda</taxon>
        <taxon>Hexapoda</taxon>
        <taxon>Insecta</taxon>
        <taxon>Pterygota</taxon>
        <taxon>Neoptera</taxon>
        <taxon>Endopterygota</taxon>
        <taxon>Hymenoptera</taxon>
        <taxon>Apocrita</taxon>
        <taxon>Ichneumonoidea</taxon>
        <taxon>Braconidae</taxon>
        <taxon>Opiinae</taxon>
        <taxon>Fopius</taxon>
    </lineage>
</organism>
<dbReference type="InterPro" id="IPR000172">
    <property type="entry name" value="GMC_OxRdtase_N"/>
</dbReference>
<dbReference type="Proteomes" id="UP000694866">
    <property type="component" value="Unplaced"/>
</dbReference>
<dbReference type="Pfam" id="PF00732">
    <property type="entry name" value="GMC_oxred_N"/>
    <property type="match status" value="1"/>
</dbReference>
<dbReference type="InterPro" id="IPR012132">
    <property type="entry name" value="GMC_OxRdtase"/>
</dbReference>
<dbReference type="KEGG" id="fas:105274093"/>
<feature type="active site" description="Proton acceptor" evidence="2">
    <location>
        <position position="612"/>
    </location>
</feature>
<dbReference type="InterPro" id="IPR007867">
    <property type="entry name" value="GMC_OxRtase_C"/>
</dbReference>
<comment type="similarity">
    <text evidence="1">Belongs to the GMC oxidoreductase family.</text>
</comment>
<feature type="binding site" evidence="3">
    <location>
        <position position="151"/>
    </location>
    <ligand>
        <name>FAD</name>
        <dbReference type="ChEBI" id="CHEBI:57692"/>
    </ligand>
</feature>
<feature type="active site" description="Proton donor" evidence="2">
    <location>
        <position position="568"/>
    </location>
</feature>
<evidence type="ECO:0000256" key="4">
    <source>
        <dbReference type="SAM" id="SignalP"/>
    </source>
</evidence>
<evidence type="ECO:0000313" key="6">
    <source>
        <dbReference type="Proteomes" id="UP000694866"/>
    </source>
</evidence>
<dbReference type="RefSeq" id="XP_011315244.1">
    <property type="nucleotide sequence ID" value="XM_011316942.1"/>
</dbReference>
<dbReference type="Gene3D" id="3.50.50.60">
    <property type="entry name" value="FAD/NAD(P)-binding domain"/>
    <property type="match status" value="1"/>
</dbReference>
<proteinExistence type="inferred from homology"/>
<dbReference type="GO" id="GO:0050660">
    <property type="term" value="F:flavin adenine dinucleotide binding"/>
    <property type="evidence" value="ECO:0007669"/>
    <property type="project" value="InterPro"/>
</dbReference>
<accession>A0A9R1TQL1</accession>
<dbReference type="SUPFAM" id="SSF54373">
    <property type="entry name" value="FAD-linked reductases, C-terminal domain"/>
    <property type="match status" value="1"/>
</dbReference>
<reference evidence="7" key="1">
    <citation type="submission" date="2025-08" db="UniProtKB">
        <authorList>
            <consortium name="RefSeq"/>
        </authorList>
    </citation>
    <scope>IDENTIFICATION</scope>
    <source>
        <strain evidence="7">USDA-PBARC FA_bdor</strain>
        <tissue evidence="7">Whole organism</tissue>
    </source>
</reference>
<keyword evidence="6" id="KW-1185">Reference proteome</keyword>
<feature type="domain" description="Glucose-methanol-choline oxidoreductase N-terminal" evidence="5">
    <location>
        <begin position="327"/>
        <end position="341"/>
    </location>
</feature>
<dbReference type="PROSITE" id="PS00624">
    <property type="entry name" value="GMC_OXRED_2"/>
    <property type="match status" value="1"/>
</dbReference>
<keyword evidence="4" id="KW-0732">Signal</keyword>
<feature type="binding site" evidence="3">
    <location>
        <position position="290"/>
    </location>
    <ligand>
        <name>FAD</name>
        <dbReference type="ChEBI" id="CHEBI:57692"/>
    </ligand>
</feature>
<dbReference type="InterPro" id="IPR036188">
    <property type="entry name" value="FAD/NAD-bd_sf"/>
</dbReference>
<protein>
    <submittedName>
        <fullName evidence="7">Glucose dehydrogenase [FAD, quinone]</fullName>
    </submittedName>
</protein>
<dbReference type="PANTHER" id="PTHR11552:SF158">
    <property type="entry name" value="GH23626P-RELATED"/>
    <property type="match status" value="1"/>
</dbReference>
<name>A0A9R1TQL1_9HYME</name>
<evidence type="ECO:0000259" key="5">
    <source>
        <dbReference type="PROSITE" id="PS00624"/>
    </source>
</evidence>
<keyword evidence="3" id="KW-0285">Flavoprotein</keyword>
<evidence type="ECO:0000256" key="1">
    <source>
        <dbReference type="ARBA" id="ARBA00010790"/>
    </source>
</evidence>
<sequence>MKCWLILITVISTVQAKIQYKNLYGREPFGNSFVNMLSAAQGATLFALQGEEFMHAEPPDTTPNNRDQFDFIVVGAGTAGATIASRLSEIPQVRVLLIEAGRSENLVMDIPIIVNFLQFNNDINWKYRTEPSNGYCTAMTDKRCNWPRGRVMGGSSVLNYMIATRGHPKDYDRWAELGNEGWSWKDVLPYFKKLESFNINDYVSNQRVHNKNGPVSIEYPAFHTPLATAFLKAGEELGYPIIDYNSGNESVGFSYLQTTLKDGMRMSSSVAYLHPARFRKNLVVTKNSLVRKVLIDRDTKRAIGVEFVKRGRIFQVYASKEVILSAGAIGSPQILMLSGIGPTGHLQEMGVKPIVDLPVGDNLMDHIGCGALMFQVDQPVGMRFEDLANPMNPYIKDFFFERKGPLTIPGGCEALAFLDVDRPGDRDAYPNIELLFVSTSWASISVGRFDLGINDTVWQETYSKLENTFTWTVFPLLLRPKSRGKIRLRNADINSHPVITANYMDDKEDVRILVEGVRTAVNVSRTNAMKRFGSKVFLAELKGCKEFEMDSDGYWECVTRSITMNIYHYSGTCKMGPSGDPTAVVDPRLRVHGVKGLRVADASIMPEIISAHPNIPTYMIGEKLADMLKEDWGYPTKPQQ</sequence>
<dbReference type="SUPFAM" id="SSF51905">
    <property type="entry name" value="FAD/NAD(P)-binding domain"/>
    <property type="match status" value="1"/>
</dbReference>
<feature type="signal peptide" evidence="4">
    <location>
        <begin position="1"/>
        <end position="16"/>
    </location>
</feature>
<dbReference type="GeneID" id="105274093"/>
<dbReference type="Pfam" id="PF05199">
    <property type="entry name" value="GMC_oxred_C"/>
    <property type="match status" value="1"/>
</dbReference>
<evidence type="ECO:0000256" key="2">
    <source>
        <dbReference type="PIRSR" id="PIRSR000137-1"/>
    </source>
</evidence>
<dbReference type="Gene3D" id="3.30.560.10">
    <property type="entry name" value="Glucose Oxidase, domain 3"/>
    <property type="match status" value="1"/>
</dbReference>
<dbReference type="GO" id="GO:0016614">
    <property type="term" value="F:oxidoreductase activity, acting on CH-OH group of donors"/>
    <property type="evidence" value="ECO:0007669"/>
    <property type="project" value="InterPro"/>
</dbReference>